<dbReference type="AlphaFoldDB" id="A0A067M7P4"/>
<proteinExistence type="predicted"/>
<evidence type="ECO:0000313" key="1">
    <source>
        <dbReference type="EMBL" id="KDQ11594.1"/>
    </source>
</evidence>
<dbReference type="Proteomes" id="UP000027195">
    <property type="component" value="Unassembled WGS sequence"/>
</dbReference>
<evidence type="ECO:0000313" key="2">
    <source>
        <dbReference type="Proteomes" id="UP000027195"/>
    </source>
</evidence>
<dbReference type="InParanoid" id="A0A067M7P4"/>
<accession>A0A067M7P4</accession>
<reference evidence="2" key="1">
    <citation type="journal article" date="2014" name="Proc. Natl. Acad. Sci. U.S.A.">
        <title>Extensive sampling of basidiomycete genomes demonstrates inadequacy of the white-rot/brown-rot paradigm for wood decay fungi.</title>
        <authorList>
            <person name="Riley R."/>
            <person name="Salamov A.A."/>
            <person name="Brown D.W."/>
            <person name="Nagy L.G."/>
            <person name="Floudas D."/>
            <person name="Held B.W."/>
            <person name="Levasseur A."/>
            <person name="Lombard V."/>
            <person name="Morin E."/>
            <person name="Otillar R."/>
            <person name="Lindquist E.A."/>
            <person name="Sun H."/>
            <person name="LaButti K.M."/>
            <person name="Schmutz J."/>
            <person name="Jabbour D."/>
            <person name="Luo H."/>
            <person name="Baker S.E."/>
            <person name="Pisabarro A.G."/>
            <person name="Walton J.D."/>
            <person name="Blanchette R.A."/>
            <person name="Henrissat B."/>
            <person name="Martin F."/>
            <person name="Cullen D."/>
            <person name="Hibbett D.S."/>
            <person name="Grigoriev I.V."/>
        </authorList>
    </citation>
    <scope>NUCLEOTIDE SEQUENCE [LARGE SCALE GENOMIC DNA]</scope>
    <source>
        <strain evidence="2">FD-172 SS1</strain>
    </source>
</reference>
<sequence>MEAWAWFALVLLPFHHRYPYYSDLSTPSSLFHPFSLFFCSRSRLAQFQFLQPTLFCFLSGLGIGQMVQRFSIRGQWSIWGSSSCAFLLLSAHSHRTVSLVRYLHGPLNFSHFISPIFAAIPDSRHISLSFPLN</sequence>
<name>A0A067M7P4_BOTB1</name>
<gene>
    <name evidence="1" type="ORF">BOTBODRAFT_453365</name>
</gene>
<organism evidence="1 2">
    <name type="scientific">Botryobasidium botryosum (strain FD-172 SS1)</name>
    <dbReference type="NCBI Taxonomy" id="930990"/>
    <lineage>
        <taxon>Eukaryota</taxon>
        <taxon>Fungi</taxon>
        <taxon>Dikarya</taxon>
        <taxon>Basidiomycota</taxon>
        <taxon>Agaricomycotina</taxon>
        <taxon>Agaricomycetes</taxon>
        <taxon>Cantharellales</taxon>
        <taxon>Botryobasidiaceae</taxon>
        <taxon>Botryobasidium</taxon>
    </lineage>
</organism>
<dbReference type="EMBL" id="KL198057">
    <property type="protein sequence ID" value="KDQ11594.1"/>
    <property type="molecule type" value="Genomic_DNA"/>
</dbReference>
<dbReference type="HOGENOM" id="CLU_1906411_0_0_1"/>
<keyword evidence="2" id="KW-1185">Reference proteome</keyword>
<protein>
    <submittedName>
        <fullName evidence="1">Uncharacterized protein</fullName>
    </submittedName>
</protein>